<protein>
    <submittedName>
        <fullName evidence="1">Uncharacterized protein</fullName>
    </submittedName>
</protein>
<proteinExistence type="predicted"/>
<gene>
    <name evidence="1" type="ORF">TGFOU_283855</name>
</gene>
<dbReference type="EMBL" id="AEYH02000510">
    <property type="protein sequence ID" value="KFG54639.1"/>
    <property type="molecule type" value="Genomic_DNA"/>
</dbReference>
<accession>A0A086LDC1</accession>
<dbReference type="Proteomes" id="UP000028838">
    <property type="component" value="Unassembled WGS sequence"/>
</dbReference>
<sequence>MFFCLNRAKRNAQVYERACCSIHPAKFTSCCCFYNYILNAVLGLTFCSTVQCLKVPLCLRNCALIHFASIRTEGLPLRAFFSSLLPFPLTRADRLACTFCLLRSQRSVCATRPERLCSGSARRRRSVPLPCSETLHLRHFLPLCMRVMPVSPISYLERDVEQKCRLSVS</sequence>
<evidence type="ECO:0000313" key="1">
    <source>
        <dbReference type="EMBL" id="KFG54639.1"/>
    </source>
</evidence>
<reference evidence="1 2" key="1">
    <citation type="submission" date="2014-07" db="EMBL/GenBank/DDBJ databases">
        <authorList>
            <person name="Sibley D."/>
            <person name="Venepally P."/>
            <person name="Karamycheva S."/>
            <person name="Hadjithomas M."/>
            <person name="Khan A."/>
            <person name="Brunk B."/>
            <person name="Roos D."/>
            <person name="Caler E."/>
            <person name="Lorenzi H."/>
        </authorList>
    </citation>
    <scope>NUCLEOTIDE SEQUENCE [LARGE SCALE GENOMIC DNA]</scope>
    <source>
        <strain evidence="1 2">FOU</strain>
    </source>
</reference>
<dbReference type="VEuPathDB" id="ToxoDB:TGFOU_283855"/>
<name>A0A086LDC1_TOXGO</name>
<comment type="caution">
    <text evidence="1">The sequence shown here is derived from an EMBL/GenBank/DDBJ whole genome shotgun (WGS) entry which is preliminary data.</text>
</comment>
<organism evidence="1 2">
    <name type="scientific">Toxoplasma gondii FOU</name>
    <dbReference type="NCBI Taxonomy" id="943167"/>
    <lineage>
        <taxon>Eukaryota</taxon>
        <taxon>Sar</taxon>
        <taxon>Alveolata</taxon>
        <taxon>Apicomplexa</taxon>
        <taxon>Conoidasida</taxon>
        <taxon>Coccidia</taxon>
        <taxon>Eucoccidiorida</taxon>
        <taxon>Eimeriorina</taxon>
        <taxon>Sarcocystidae</taxon>
        <taxon>Toxoplasma</taxon>
    </lineage>
</organism>
<dbReference type="AlphaFoldDB" id="A0A086LDC1"/>
<evidence type="ECO:0000313" key="2">
    <source>
        <dbReference type="Proteomes" id="UP000028838"/>
    </source>
</evidence>